<reference evidence="1 2" key="1">
    <citation type="submission" date="2017-02" db="EMBL/GenBank/DDBJ databases">
        <title>Chromobacterium haemolyticum H5244.</title>
        <authorList>
            <person name="Gulvik C.A."/>
        </authorList>
    </citation>
    <scope>NUCLEOTIDE SEQUENCE [LARGE SCALE GENOMIC DNA]</scope>
    <source>
        <strain evidence="1 2">H5244</strain>
    </source>
</reference>
<dbReference type="Proteomes" id="UP000192721">
    <property type="component" value="Unassembled WGS sequence"/>
</dbReference>
<proteinExistence type="predicted"/>
<dbReference type="EMBL" id="MUKV01000015">
    <property type="protein sequence ID" value="OQS38617.1"/>
    <property type="molecule type" value="Genomic_DNA"/>
</dbReference>
<sequence length="212" mass="23753">MAKGANGKLPVTHVDNRQRLIRLIHVAKRDLALDDDSYRAILQRIGKQASSSKLTIPQLSQVLEYMKQAGFKVRSKAGGRPLAKDCQSKMIRGIWLELAGMEVVRNASEEALATFVKRMAKVDTLQWLSTEQASLVIEHLKEWRQRVINARRAQLHKAMGLPVPTGIEVQAAQEEKMREVASAVLGHKTSVAEMTETDFQAVLAHFTKETMQ</sequence>
<dbReference type="AlphaFoldDB" id="A0A1W0CUZ7"/>
<gene>
    <name evidence="1" type="ORF">B0T45_12620</name>
</gene>
<name>A0A1W0CUZ7_9NEIS</name>
<dbReference type="Pfam" id="PF06252">
    <property type="entry name" value="GemA"/>
    <property type="match status" value="1"/>
</dbReference>
<evidence type="ECO:0000313" key="1">
    <source>
        <dbReference type="EMBL" id="OQS38617.1"/>
    </source>
</evidence>
<organism evidence="1 2">
    <name type="scientific">Chromobacterium haemolyticum</name>
    <dbReference type="NCBI Taxonomy" id="394935"/>
    <lineage>
        <taxon>Bacteria</taxon>
        <taxon>Pseudomonadati</taxon>
        <taxon>Pseudomonadota</taxon>
        <taxon>Betaproteobacteria</taxon>
        <taxon>Neisseriales</taxon>
        <taxon>Chromobacteriaceae</taxon>
        <taxon>Chromobacterium</taxon>
    </lineage>
</organism>
<dbReference type="InterPro" id="IPR009363">
    <property type="entry name" value="Phage_Mu_Gp16"/>
</dbReference>
<accession>A0A1W0CUZ7</accession>
<comment type="caution">
    <text evidence="1">The sequence shown here is derived from an EMBL/GenBank/DDBJ whole genome shotgun (WGS) entry which is preliminary data.</text>
</comment>
<evidence type="ECO:0000313" key="2">
    <source>
        <dbReference type="Proteomes" id="UP000192721"/>
    </source>
</evidence>
<evidence type="ECO:0008006" key="3">
    <source>
        <dbReference type="Google" id="ProtNLM"/>
    </source>
</evidence>
<protein>
    <recommendedName>
        <fullName evidence="3">Regulatory protein GemA</fullName>
    </recommendedName>
</protein>
<dbReference type="RefSeq" id="WP_081555703.1">
    <property type="nucleotide sequence ID" value="NZ_MUKV01000015.1"/>
</dbReference>